<organism evidence="2">
    <name type="scientific">Rhizophora mucronata</name>
    <name type="common">Asiatic mangrove</name>
    <dbReference type="NCBI Taxonomy" id="61149"/>
    <lineage>
        <taxon>Eukaryota</taxon>
        <taxon>Viridiplantae</taxon>
        <taxon>Streptophyta</taxon>
        <taxon>Embryophyta</taxon>
        <taxon>Tracheophyta</taxon>
        <taxon>Spermatophyta</taxon>
        <taxon>Magnoliopsida</taxon>
        <taxon>eudicotyledons</taxon>
        <taxon>Gunneridae</taxon>
        <taxon>Pentapetalae</taxon>
        <taxon>rosids</taxon>
        <taxon>fabids</taxon>
        <taxon>Malpighiales</taxon>
        <taxon>Rhizophoraceae</taxon>
        <taxon>Rhizophora</taxon>
    </lineage>
</organism>
<reference evidence="2" key="1">
    <citation type="submission" date="2018-02" db="EMBL/GenBank/DDBJ databases">
        <title>Rhizophora mucronata_Transcriptome.</title>
        <authorList>
            <person name="Meera S.P."/>
            <person name="Sreeshan A."/>
            <person name="Augustine A."/>
        </authorList>
    </citation>
    <scope>NUCLEOTIDE SEQUENCE</scope>
    <source>
        <tissue evidence="2">Leaf</tissue>
    </source>
</reference>
<dbReference type="EMBL" id="GGEC01075215">
    <property type="protein sequence ID" value="MBX55699.1"/>
    <property type="molecule type" value="Transcribed_RNA"/>
</dbReference>
<evidence type="ECO:0000313" key="2">
    <source>
        <dbReference type="EMBL" id="MBX55699.1"/>
    </source>
</evidence>
<sequence>MLGEQGKQEKGAGHESVSGADGGTIPNYVKNPWEKLFISSLGFAYFYFNVTIHRINRQNVVVLYDARHYLKSDHEFH</sequence>
<name>A0A2P2PM49_RHIMU</name>
<evidence type="ECO:0000256" key="1">
    <source>
        <dbReference type="SAM" id="MobiDB-lite"/>
    </source>
</evidence>
<proteinExistence type="predicted"/>
<dbReference type="AlphaFoldDB" id="A0A2P2PM49"/>
<accession>A0A2P2PM49</accession>
<feature type="region of interest" description="Disordered" evidence="1">
    <location>
        <begin position="1"/>
        <end position="25"/>
    </location>
</feature>
<protein>
    <submittedName>
        <fullName evidence="2">Uncharacterized protein</fullName>
    </submittedName>
</protein>
<feature type="compositionally biased region" description="Basic and acidic residues" evidence="1">
    <location>
        <begin position="1"/>
        <end position="13"/>
    </location>
</feature>